<evidence type="ECO:0000313" key="8">
    <source>
        <dbReference type="Proteomes" id="UP000383971"/>
    </source>
</evidence>
<dbReference type="GO" id="GO:0006631">
    <property type="term" value="P:fatty acid metabolic process"/>
    <property type="evidence" value="ECO:0007669"/>
    <property type="project" value="UniProtKB-KW"/>
</dbReference>
<dbReference type="Pfam" id="PF00378">
    <property type="entry name" value="ECH_1"/>
    <property type="match status" value="1"/>
</dbReference>
<dbReference type="Gene3D" id="1.10.12.10">
    <property type="entry name" value="Lyase 2-enoyl-coa Hydratase, Chain A, domain 2"/>
    <property type="match status" value="1"/>
</dbReference>
<dbReference type="GO" id="GO:0016836">
    <property type="term" value="F:hydro-lyase activity"/>
    <property type="evidence" value="ECO:0007669"/>
    <property type="project" value="TreeGrafter"/>
</dbReference>
<keyword evidence="4" id="KW-0443">Lipid metabolism</keyword>
<dbReference type="Proteomes" id="UP000383971">
    <property type="component" value="Unassembled WGS sequence"/>
</dbReference>
<dbReference type="NCBIfam" id="NF006008">
    <property type="entry name" value="PRK08139.1"/>
    <property type="match status" value="1"/>
</dbReference>
<protein>
    <recommendedName>
        <fullName evidence="6">Enoyl-CoA hydratase domain-containing protein 3, mitochondrial</fullName>
    </recommendedName>
</protein>
<dbReference type="InterPro" id="IPR052377">
    <property type="entry name" value="Mitochondrial_ECH-domain"/>
</dbReference>
<dbReference type="RefSeq" id="WP_150586924.1">
    <property type="nucleotide sequence ID" value="NZ_CABPSE010000022.1"/>
</dbReference>
<dbReference type="InterPro" id="IPR014748">
    <property type="entry name" value="Enoyl-CoA_hydra_C"/>
</dbReference>
<evidence type="ECO:0000313" key="7">
    <source>
        <dbReference type="EMBL" id="VVE49661.1"/>
    </source>
</evidence>
<dbReference type="PANTHER" id="PTHR43602">
    <property type="match status" value="1"/>
</dbReference>
<organism evidence="7 8">
    <name type="scientific">Pandoraea communis</name>
    <dbReference type="NCBI Taxonomy" id="2508297"/>
    <lineage>
        <taxon>Bacteria</taxon>
        <taxon>Pseudomonadati</taxon>
        <taxon>Pseudomonadota</taxon>
        <taxon>Betaproteobacteria</taxon>
        <taxon>Burkholderiales</taxon>
        <taxon>Burkholderiaceae</taxon>
        <taxon>Pandoraea</taxon>
    </lineage>
</organism>
<dbReference type="AlphaFoldDB" id="A0A5E4YLR2"/>
<sequence>MTASESAAATAEPCVLVTRGEGELAGVVTLTLNRPRHFNALCEAVLDTLQRALDDTARDATARVVVLAAAGPAFCAGHDLKEMRAEPSLDYYRTLFNQCTRVMLTMQRMPQPVIARVHGIATAAGCQLVAMCDLAVAASTARFAVSGINVGLFCATPGVALSRNLTRKQAMEMLLTGEFIDAQTARERGLVNRVVAMEQLDAEVAALCRSILAKPAAAVAAGKGLFYRQAETGIEAAYQMAGQTMACNMMDACALEGVQAFIEKRAPDWAKPSV</sequence>
<gene>
    <name evidence="7" type="ORF">PCO31111_04643</name>
</gene>
<reference evidence="7 8" key="1">
    <citation type="submission" date="2019-08" db="EMBL/GenBank/DDBJ databases">
        <authorList>
            <person name="Peeters C."/>
        </authorList>
    </citation>
    <scope>NUCLEOTIDE SEQUENCE [LARGE SCALE GENOMIC DNA]</scope>
    <source>
        <strain evidence="7 8">LMG 31111</strain>
    </source>
</reference>
<accession>A0A5E4YLR2</accession>
<name>A0A5E4YLR2_9BURK</name>
<dbReference type="SUPFAM" id="SSF52096">
    <property type="entry name" value="ClpP/crotonase"/>
    <property type="match status" value="1"/>
</dbReference>
<comment type="similarity">
    <text evidence="1">Belongs to the enoyl-CoA hydratase/isomerase family.</text>
</comment>
<evidence type="ECO:0000256" key="1">
    <source>
        <dbReference type="ARBA" id="ARBA00005254"/>
    </source>
</evidence>
<evidence type="ECO:0000256" key="2">
    <source>
        <dbReference type="ARBA" id="ARBA00022832"/>
    </source>
</evidence>
<dbReference type="InterPro" id="IPR029045">
    <property type="entry name" value="ClpP/crotonase-like_dom_sf"/>
</dbReference>
<dbReference type="InterPro" id="IPR001753">
    <property type="entry name" value="Enoyl-CoA_hydra/iso"/>
</dbReference>
<evidence type="ECO:0000256" key="5">
    <source>
        <dbReference type="ARBA" id="ARBA00037410"/>
    </source>
</evidence>
<keyword evidence="3" id="KW-0809">Transit peptide</keyword>
<comment type="function">
    <text evidence="5">May play a role in fatty acid biosynthesis and insulin sensitivity.</text>
</comment>
<dbReference type="CDD" id="cd06558">
    <property type="entry name" value="crotonase-like"/>
    <property type="match status" value="1"/>
</dbReference>
<dbReference type="EMBL" id="CABPSE010000022">
    <property type="protein sequence ID" value="VVE49661.1"/>
    <property type="molecule type" value="Genomic_DNA"/>
</dbReference>
<dbReference type="Gene3D" id="3.90.226.10">
    <property type="entry name" value="2-enoyl-CoA Hydratase, Chain A, domain 1"/>
    <property type="match status" value="1"/>
</dbReference>
<evidence type="ECO:0000256" key="6">
    <source>
        <dbReference type="ARBA" id="ARBA00040545"/>
    </source>
</evidence>
<evidence type="ECO:0000256" key="4">
    <source>
        <dbReference type="ARBA" id="ARBA00023098"/>
    </source>
</evidence>
<dbReference type="PANTHER" id="PTHR43602:SF1">
    <property type="entry name" value="ENOYL-COA HYDRATASE DOMAIN-CONTAINING PROTEIN 3, MITOCHONDRIAL"/>
    <property type="match status" value="1"/>
</dbReference>
<evidence type="ECO:0000256" key="3">
    <source>
        <dbReference type="ARBA" id="ARBA00022946"/>
    </source>
</evidence>
<proteinExistence type="inferred from homology"/>
<keyword evidence="8" id="KW-1185">Reference proteome</keyword>
<keyword evidence="2" id="KW-0276">Fatty acid metabolism</keyword>